<comment type="caution">
    <text evidence="1">The sequence shown here is derived from an EMBL/GenBank/DDBJ whole genome shotgun (WGS) entry which is preliminary data.</text>
</comment>
<organism evidence="1 2">
    <name type="scientific">Halanaerobium congolense</name>
    <dbReference type="NCBI Taxonomy" id="54121"/>
    <lineage>
        <taxon>Bacteria</taxon>
        <taxon>Bacillati</taxon>
        <taxon>Bacillota</taxon>
        <taxon>Clostridia</taxon>
        <taxon>Halanaerobiales</taxon>
        <taxon>Halanaerobiaceae</taxon>
        <taxon>Halanaerobium</taxon>
    </lineage>
</organism>
<reference evidence="1 2" key="1">
    <citation type="submission" date="2019-03" db="EMBL/GenBank/DDBJ databases">
        <title>Subsurface microbial communities from deep shales in Ohio and West Virginia, USA.</title>
        <authorList>
            <person name="Wrighton K."/>
        </authorList>
    </citation>
    <scope>NUCLEOTIDE SEQUENCE [LARGE SCALE GENOMIC DNA]</scope>
    <source>
        <strain evidence="1 2">DSMZ 11287</strain>
    </source>
</reference>
<evidence type="ECO:0000313" key="2">
    <source>
        <dbReference type="Proteomes" id="UP000295472"/>
    </source>
</evidence>
<sequence length="35" mass="3972">MICLTHFVVGLSLMALLIVLDILDNLENYKILNII</sequence>
<evidence type="ECO:0000313" key="1">
    <source>
        <dbReference type="EMBL" id="TDX39146.1"/>
    </source>
</evidence>
<proteinExistence type="predicted"/>
<gene>
    <name evidence="1" type="ORF">C7954_1334</name>
</gene>
<protein>
    <submittedName>
        <fullName evidence="1">Uncharacterized protein</fullName>
    </submittedName>
</protein>
<dbReference type="AlphaFoldDB" id="A0A1M7PIL2"/>
<dbReference type="Proteomes" id="UP000295472">
    <property type="component" value="Unassembled WGS sequence"/>
</dbReference>
<accession>A0A1M7PIL2</accession>
<name>A0A1M7PIL2_9FIRM</name>
<dbReference type="EMBL" id="SOEF01000033">
    <property type="protein sequence ID" value="TDX39146.1"/>
    <property type="molecule type" value="Genomic_DNA"/>
</dbReference>